<gene>
    <name evidence="3" type="ORF">JAZ04_17215</name>
</gene>
<dbReference type="EMBL" id="JAEPDI010000013">
    <property type="protein sequence ID" value="MCG7940578.1"/>
    <property type="molecule type" value="Genomic_DNA"/>
</dbReference>
<evidence type="ECO:0000313" key="4">
    <source>
        <dbReference type="Proteomes" id="UP000886687"/>
    </source>
</evidence>
<keyword evidence="2" id="KW-0812">Transmembrane</keyword>
<dbReference type="AlphaFoldDB" id="A0A9E4N1P0"/>
<feature type="transmembrane region" description="Helical" evidence="2">
    <location>
        <begin position="7"/>
        <end position="25"/>
    </location>
</feature>
<protein>
    <submittedName>
        <fullName evidence="3">Uncharacterized protein</fullName>
    </submittedName>
</protein>
<dbReference type="Proteomes" id="UP000886687">
    <property type="component" value="Unassembled WGS sequence"/>
</dbReference>
<feature type="transmembrane region" description="Helical" evidence="2">
    <location>
        <begin position="37"/>
        <end position="58"/>
    </location>
</feature>
<keyword evidence="2" id="KW-1133">Transmembrane helix</keyword>
<name>A0A9E4N1P0_9GAMM</name>
<feature type="region of interest" description="Disordered" evidence="1">
    <location>
        <begin position="96"/>
        <end position="117"/>
    </location>
</feature>
<evidence type="ECO:0000256" key="2">
    <source>
        <dbReference type="SAM" id="Phobius"/>
    </source>
</evidence>
<accession>A0A9E4N1P0</accession>
<organism evidence="3 4">
    <name type="scientific">Candidatus Thiodiazotropha lotti</name>
    <dbReference type="NCBI Taxonomy" id="2792787"/>
    <lineage>
        <taxon>Bacteria</taxon>
        <taxon>Pseudomonadati</taxon>
        <taxon>Pseudomonadota</taxon>
        <taxon>Gammaproteobacteria</taxon>
        <taxon>Chromatiales</taxon>
        <taxon>Sedimenticolaceae</taxon>
        <taxon>Candidatus Thiodiazotropha</taxon>
    </lineage>
</organism>
<reference evidence="3" key="1">
    <citation type="journal article" date="2021" name="Proc. Natl. Acad. Sci. U.S.A.">
        <title>Global biogeography of chemosynthetic symbionts reveals both localized and globally distributed symbiont groups. .</title>
        <authorList>
            <person name="Osvatic J.T."/>
            <person name="Wilkins L.G.E."/>
            <person name="Leibrecht L."/>
            <person name="Leray M."/>
            <person name="Zauner S."/>
            <person name="Polzin J."/>
            <person name="Camacho Y."/>
            <person name="Gros O."/>
            <person name="van Gils J.A."/>
            <person name="Eisen J.A."/>
            <person name="Petersen J.M."/>
            <person name="Yuen B."/>
        </authorList>
    </citation>
    <scope>NUCLEOTIDE SEQUENCE</scope>
    <source>
        <strain evidence="3">MAGL173</strain>
    </source>
</reference>
<proteinExistence type="predicted"/>
<evidence type="ECO:0000256" key="1">
    <source>
        <dbReference type="SAM" id="MobiDB-lite"/>
    </source>
</evidence>
<comment type="caution">
    <text evidence="3">The sequence shown here is derived from an EMBL/GenBank/DDBJ whole genome shotgun (WGS) entry which is preliminary data.</text>
</comment>
<sequence length="117" mass="12414">MVEVISYIFVAFVIYLNVVATIHLVRSDMYSSGQKVAQLALIWLIPIIGAAFVVMLLMEEACAEKRNLRGNSFIIRFLMLSFIFSNAAADGDASEAIESSDIGGFDSGGGGDGGGGD</sequence>
<feature type="compositionally biased region" description="Gly residues" evidence="1">
    <location>
        <begin position="105"/>
        <end position="117"/>
    </location>
</feature>
<keyword evidence="2" id="KW-0472">Membrane</keyword>
<evidence type="ECO:0000313" key="3">
    <source>
        <dbReference type="EMBL" id="MCG7940578.1"/>
    </source>
</evidence>